<gene>
    <name evidence="2" type="ORF">E0I61_09650</name>
</gene>
<organism evidence="2 3">
    <name type="scientific">Flavobacterium ranwuense</name>
    <dbReference type="NCBI Taxonomy" id="2541725"/>
    <lineage>
        <taxon>Bacteria</taxon>
        <taxon>Pseudomonadati</taxon>
        <taxon>Bacteroidota</taxon>
        <taxon>Flavobacteriia</taxon>
        <taxon>Flavobacteriales</taxon>
        <taxon>Flavobacteriaceae</taxon>
        <taxon>Flavobacterium</taxon>
    </lineage>
</organism>
<comment type="caution">
    <text evidence="2">The sequence shown here is derived from an EMBL/GenBank/DDBJ whole genome shotgun (WGS) entry which is preliminary data.</text>
</comment>
<feature type="chain" id="PRO_5046878801" evidence="1">
    <location>
        <begin position="21"/>
        <end position="786"/>
    </location>
</feature>
<evidence type="ECO:0000313" key="3">
    <source>
        <dbReference type="Proteomes" id="UP000294685"/>
    </source>
</evidence>
<accession>A0ABY2DRL6</accession>
<sequence length="786" mass="88962">MKTKIIIFFLLLTTLMYSQSVTQTIRGFVIDRDSKLPIVNVEIILKNSEENNEIYTDSLGNFKLTKVPLGRMSIMVSANGYKSQTVSDLQVNSAKEIVLLIELDENPIKQLDEVKVQTRNTNRLNNKMTSVSARSFSPKEAARYAGSLGDPSRMARNFAGVSGANDQRNDIIIRGNSPLGLLWKLEGISIPNPNHFGGQGSTGGPISIINPQILSNSDFLTGAFPSEYGNATSGVFDLKMRKGNNEKHENTFTIGALGAELMTEGPISKKKKSSYMVSYRYSTLSTLTKLGIKFGFASIPTYQDLSFKINLVSKNVGEFSVFGIGGKSNTVFYDSKRDSTQFSPANKGENVHFGSKMGILGVSHNIFINKKSFLKTTLAITYEGNAQHRDSILADENIYRIGGFGYSNFKLILSTYLNKKINSKNTIQTGFSIEDINYSTTDSIYKQTNPLNNGFKYINKFDGSTSIIQSYIHWKYKVNNVLTLNSGVHCQYFNLNKQFVLEPRFGLIWNFNSNQSFSIAYGLHNQTQHFGFYYYQDPITKIESNRNLKFTQSNQVVVGYNNEISRSFRFKAEIYYQYLNHVPIETKSSSYSILNYAANTFLNSYKGYLVNNGVGRNYGLEFTLEKIFEKDYYILLTASLFDSKYKGSDNIWRNSAYNGKYVINALGGYEYKLKNNLTLLINGKVTIAGGLPYTPFDIESSVLNNEPRFKDNEAFTQHNKLYFKPDIRLGIRKSLKRKIAIEGSFDFQNIINRKNVYFQVFDKNTSSVNTVFQNGFFPTFQMRVEF</sequence>
<feature type="signal peptide" evidence="1">
    <location>
        <begin position="1"/>
        <end position="20"/>
    </location>
</feature>
<dbReference type="Proteomes" id="UP000294685">
    <property type="component" value="Unassembled WGS sequence"/>
</dbReference>
<evidence type="ECO:0000256" key="1">
    <source>
        <dbReference type="SAM" id="SignalP"/>
    </source>
</evidence>
<dbReference type="InterPro" id="IPR037066">
    <property type="entry name" value="Plug_dom_sf"/>
</dbReference>
<keyword evidence="2" id="KW-0675">Receptor</keyword>
<dbReference type="EMBL" id="SMLH01000004">
    <property type="protein sequence ID" value="TDE29411.1"/>
    <property type="molecule type" value="Genomic_DNA"/>
</dbReference>
<dbReference type="InterPro" id="IPR008969">
    <property type="entry name" value="CarboxyPept-like_regulatory"/>
</dbReference>
<proteinExistence type="predicted"/>
<name>A0ABY2DRL6_9FLAO</name>
<dbReference type="SUPFAM" id="SSF49464">
    <property type="entry name" value="Carboxypeptidase regulatory domain-like"/>
    <property type="match status" value="1"/>
</dbReference>
<dbReference type="RefSeq" id="WP_132071042.1">
    <property type="nucleotide sequence ID" value="NZ_SMLH01000004.1"/>
</dbReference>
<keyword evidence="3" id="KW-1185">Reference proteome</keyword>
<evidence type="ECO:0000313" key="2">
    <source>
        <dbReference type="EMBL" id="TDE29411.1"/>
    </source>
</evidence>
<reference evidence="2 3" key="1">
    <citation type="submission" date="2019-03" db="EMBL/GenBank/DDBJ databases">
        <title>Novel species of Flavobacterium.</title>
        <authorList>
            <person name="Liu Q."/>
            <person name="Xin Y.-H."/>
        </authorList>
    </citation>
    <scope>NUCLEOTIDE SEQUENCE [LARGE SCALE GENOMIC DNA]</scope>
    <source>
        <strain evidence="2 3">LB2P22</strain>
    </source>
</reference>
<dbReference type="Pfam" id="PF13620">
    <property type="entry name" value="CarboxypepD_reg"/>
    <property type="match status" value="1"/>
</dbReference>
<keyword evidence="1" id="KW-0732">Signal</keyword>
<dbReference type="SUPFAM" id="SSF56935">
    <property type="entry name" value="Porins"/>
    <property type="match status" value="1"/>
</dbReference>
<dbReference type="Gene3D" id="2.170.130.10">
    <property type="entry name" value="TonB-dependent receptor, plug domain"/>
    <property type="match status" value="1"/>
</dbReference>
<dbReference type="Gene3D" id="2.60.40.1120">
    <property type="entry name" value="Carboxypeptidase-like, regulatory domain"/>
    <property type="match status" value="1"/>
</dbReference>
<protein>
    <submittedName>
        <fullName evidence="2">TonB-dependent receptor</fullName>
    </submittedName>
</protein>